<feature type="compositionally biased region" description="Acidic residues" evidence="1">
    <location>
        <begin position="75"/>
        <end position="88"/>
    </location>
</feature>
<evidence type="ECO:0000256" key="1">
    <source>
        <dbReference type="SAM" id="MobiDB-lite"/>
    </source>
</evidence>
<proteinExistence type="predicted"/>
<organism evidence="3">
    <name type="scientific">Melampsora larici-populina (strain 98AG31 / pathotype 3-4-7)</name>
    <name type="common">Poplar leaf rust fungus</name>
    <dbReference type="NCBI Taxonomy" id="747676"/>
    <lineage>
        <taxon>Eukaryota</taxon>
        <taxon>Fungi</taxon>
        <taxon>Dikarya</taxon>
        <taxon>Basidiomycota</taxon>
        <taxon>Pucciniomycotina</taxon>
        <taxon>Pucciniomycetes</taxon>
        <taxon>Pucciniales</taxon>
        <taxon>Melampsoraceae</taxon>
        <taxon>Melampsora</taxon>
    </lineage>
</organism>
<dbReference type="VEuPathDB" id="FungiDB:MELLADRAFT_85844"/>
<dbReference type="AlphaFoldDB" id="F4RJZ7"/>
<reference evidence="3" key="1">
    <citation type="journal article" date="2011" name="Proc. Natl. Acad. Sci. U.S.A.">
        <title>Obligate biotrophy features unraveled by the genomic analysis of rust fungi.</title>
        <authorList>
            <person name="Duplessis S."/>
            <person name="Cuomo C.A."/>
            <person name="Lin Y.-C."/>
            <person name="Aerts A."/>
            <person name="Tisserant E."/>
            <person name="Veneault-Fourrey C."/>
            <person name="Joly D.L."/>
            <person name="Hacquard S."/>
            <person name="Amselem J."/>
            <person name="Cantarel B.L."/>
            <person name="Chiu R."/>
            <person name="Coutinho P.M."/>
            <person name="Feau N."/>
            <person name="Field M."/>
            <person name="Frey P."/>
            <person name="Gelhaye E."/>
            <person name="Goldberg J."/>
            <person name="Grabherr M.G."/>
            <person name="Kodira C.D."/>
            <person name="Kohler A."/>
            <person name="Kuees U."/>
            <person name="Lindquist E.A."/>
            <person name="Lucas S.M."/>
            <person name="Mago R."/>
            <person name="Mauceli E."/>
            <person name="Morin E."/>
            <person name="Murat C."/>
            <person name="Pangilinan J.L."/>
            <person name="Park R."/>
            <person name="Pearson M."/>
            <person name="Quesneville H."/>
            <person name="Rouhier N."/>
            <person name="Sakthikumar S."/>
            <person name="Salamov A.A."/>
            <person name="Schmutz J."/>
            <person name="Selles B."/>
            <person name="Shapiro H."/>
            <person name="Tanguay P."/>
            <person name="Tuskan G.A."/>
            <person name="Henrissat B."/>
            <person name="Van de Peer Y."/>
            <person name="Rouze P."/>
            <person name="Ellis J.G."/>
            <person name="Dodds P.N."/>
            <person name="Schein J.E."/>
            <person name="Zhong S."/>
            <person name="Hamelin R.C."/>
            <person name="Grigoriev I.V."/>
            <person name="Szabo L.J."/>
            <person name="Martin F."/>
        </authorList>
    </citation>
    <scope>NUCLEOTIDE SEQUENCE [LARGE SCALE GENOMIC DNA]</scope>
    <source>
        <strain evidence="3">98AG31 / pathotype 3-4-7</strain>
    </source>
</reference>
<dbReference type="HOGENOM" id="CLU_1415478_0_0_1"/>
<dbReference type="EMBL" id="GL883104">
    <property type="protein sequence ID" value="EGG07401.1"/>
    <property type="molecule type" value="Genomic_DNA"/>
</dbReference>
<feature type="region of interest" description="Disordered" evidence="1">
    <location>
        <begin position="130"/>
        <end position="170"/>
    </location>
</feature>
<feature type="region of interest" description="Disordered" evidence="1">
    <location>
        <begin position="52"/>
        <end position="108"/>
    </location>
</feature>
<dbReference type="RefSeq" id="XP_007409308.1">
    <property type="nucleotide sequence ID" value="XM_007409246.1"/>
</dbReference>
<keyword evidence="3" id="KW-1185">Reference proteome</keyword>
<dbReference type="GeneID" id="18933978"/>
<dbReference type="KEGG" id="mlr:MELLADRAFT_85844"/>
<feature type="compositionally biased region" description="Acidic residues" evidence="1">
    <location>
        <begin position="130"/>
        <end position="153"/>
    </location>
</feature>
<evidence type="ECO:0000313" key="3">
    <source>
        <dbReference type="Proteomes" id="UP000001072"/>
    </source>
</evidence>
<protein>
    <submittedName>
        <fullName evidence="2">Uncharacterized protein</fullName>
    </submittedName>
</protein>
<gene>
    <name evidence="2" type="ORF">MELLADRAFT_85844</name>
</gene>
<evidence type="ECO:0000313" key="2">
    <source>
        <dbReference type="EMBL" id="EGG07401.1"/>
    </source>
</evidence>
<sequence>MDPSPECIVELEAAFFSCLACPNSRLMQSNSVAKHIKTSSHQKHLSQWISERKATAAAAAGPPPRSNSGPLQPEIEIEEGFNQEDPEIPDIASDQASSEPEHRDNSALIDLWAQDHSNLFRSPVHRVNSIEDESIGEGSIESDSDDEDNESEGNETHSQASEDGDDSSWAPFSSLEVFISSSYQLDVSIYSH</sequence>
<dbReference type="Proteomes" id="UP000001072">
    <property type="component" value="Unassembled WGS sequence"/>
</dbReference>
<dbReference type="InParanoid" id="F4RJZ7"/>
<dbReference type="OrthoDB" id="10652033at2759"/>
<accession>F4RJZ7</accession>
<name>F4RJZ7_MELLP</name>